<dbReference type="GO" id="GO:0043005">
    <property type="term" value="C:neuron projection"/>
    <property type="evidence" value="ECO:0007669"/>
    <property type="project" value="TreeGrafter"/>
</dbReference>
<dbReference type="InterPro" id="IPR020590">
    <property type="entry name" value="Guanylate_kinase_CS"/>
</dbReference>
<dbReference type="SUPFAM" id="SSF101288">
    <property type="entry name" value="L27 domain"/>
    <property type="match status" value="1"/>
</dbReference>
<dbReference type="InterPro" id="IPR036034">
    <property type="entry name" value="PDZ_sf"/>
</dbReference>
<feature type="region of interest" description="Disordered" evidence="9">
    <location>
        <begin position="807"/>
        <end position="829"/>
    </location>
</feature>
<dbReference type="PROSITE" id="PS50002">
    <property type="entry name" value="SH3"/>
    <property type="match status" value="1"/>
</dbReference>
<feature type="domain" description="PDZ" evidence="12">
    <location>
        <begin position="558"/>
        <end position="640"/>
    </location>
</feature>
<proteinExistence type="inferred from homology"/>
<accession>A0A834VFR1</accession>
<dbReference type="OrthoDB" id="78824at2759"/>
<reference evidence="16" key="1">
    <citation type="journal article" date="2020" name="PLoS Negl. Trop. Dis.">
        <title>High-quality nuclear genome for Sarcoptes scabiei-A critical resource for a neglected parasite.</title>
        <authorList>
            <person name="Korhonen P.K."/>
            <person name="Gasser R.B."/>
            <person name="Ma G."/>
            <person name="Wang T."/>
            <person name="Stroehlein A.J."/>
            <person name="Young N.D."/>
            <person name="Ang C.S."/>
            <person name="Fernando D.D."/>
            <person name="Lu H.C."/>
            <person name="Taylor S."/>
            <person name="Reynolds S.L."/>
            <person name="Mofiz E."/>
            <person name="Najaraj S.H."/>
            <person name="Gowda H."/>
            <person name="Madugundu A."/>
            <person name="Renuse S."/>
            <person name="Holt D."/>
            <person name="Pandey A."/>
            <person name="Papenfuss A.T."/>
            <person name="Fischer K."/>
        </authorList>
    </citation>
    <scope>NUCLEOTIDE SEQUENCE [LARGE SCALE GENOMIC DNA]</scope>
</reference>
<dbReference type="InterPro" id="IPR036028">
    <property type="entry name" value="SH3-like_dom_sf"/>
</dbReference>
<evidence type="ECO:0000259" key="10">
    <source>
        <dbReference type="PROSITE" id="PS50002"/>
    </source>
</evidence>
<keyword evidence="7" id="KW-0472">Membrane</keyword>
<name>A0A834VFR1_SARSC</name>
<dbReference type="GO" id="GO:0019901">
    <property type="term" value="F:protein kinase binding"/>
    <property type="evidence" value="ECO:0007669"/>
    <property type="project" value="TreeGrafter"/>
</dbReference>
<dbReference type="Pfam" id="PF09058">
    <property type="entry name" value="L27_1"/>
    <property type="match status" value="1"/>
</dbReference>
<comment type="subcellular location">
    <subcellularLocation>
        <location evidence="2">Cell membrane</location>
    </subcellularLocation>
    <subcellularLocation>
        <location evidence="1">Membrane</location>
        <topology evidence="1">Peripheral membrane protein</topology>
    </subcellularLocation>
</comment>
<dbReference type="Proteomes" id="UP000070412">
    <property type="component" value="Unassembled WGS sequence"/>
</dbReference>
<evidence type="ECO:0000256" key="2">
    <source>
        <dbReference type="ARBA" id="ARBA00004236"/>
    </source>
</evidence>
<dbReference type="GO" id="GO:0007268">
    <property type="term" value="P:chemical synaptic transmission"/>
    <property type="evidence" value="ECO:0007669"/>
    <property type="project" value="TreeGrafter"/>
</dbReference>
<dbReference type="PROSITE" id="PS00856">
    <property type="entry name" value="GUANYLATE_KINASE_1"/>
    <property type="match status" value="1"/>
</dbReference>
<dbReference type="GO" id="GO:0031594">
    <property type="term" value="C:neuromuscular junction"/>
    <property type="evidence" value="ECO:0007669"/>
    <property type="project" value="TreeGrafter"/>
</dbReference>
<evidence type="ECO:0000256" key="8">
    <source>
        <dbReference type="PROSITE-ProRule" id="PRU00192"/>
    </source>
</evidence>
<reference evidence="14" key="2">
    <citation type="submission" date="2020-01" db="EMBL/GenBank/DDBJ databases">
        <authorList>
            <person name="Korhonen P.K.K."/>
            <person name="Guangxu M.G."/>
            <person name="Wang T.W."/>
            <person name="Stroehlein A.J.S."/>
            <person name="Young N.D."/>
            <person name="Ang C.-S.A."/>
            <person name="Fernando D.W.F."/>
            <person name="Lu H.L."/>
            <person name="Taylor S.T."/>
            <person name="Ehtesham M.E.M."/>
            <person name="Najaraj S.H.N."/>
            <person name="Harsha G.H.G."/>
            <person name="Madugundu A.M."/>
            <person name="Renuse S.R."/>
            <person name="Holt D.H."/>
            <person name="Pandey A.P."/>
            <person name="Papenfuss A.P."/>
            <person name="Gasser R.B.G."/>
            <person name="Fischer K.F."/>
        </authorList>
    </citation>
    <scope>NUCLEOTIDE SEQUENCE</scope>
    <source>
        <strain evidence="14">SSS_KF_BRIS2020</strain>
    </source>
</reference>
<dbReference type="SMART" id="SM00072">
    <property type="entry name" value="GuKc"/>
    <property type="match status" value="1"/>
</dbReference>
<dbReference type="SUPFAM" id="SSF50156">
    <property type="entry name" value="PDZ domain-like"/>
    <property type="match status" value="3"/>
</dbReference>
<protein>
    <submittedName>
        <fullName evidence="14">Disks large -like protein 1</fullName>
    </submittedName>
</protein>
<evidence type="ECO:0000256" key="6">
    <source>
        <dbReference type="ARBA" id="ARBA00022737"/>
    </source>
</evidence>
<dbReference type="InterPro" id="IPR036892">
    <property type="entry name" value="L27_dom_sf"/>
</dbReference>
<feature type="compositionally biased region" description="Polar residues" evidence="9">
    <location>
        <begin position="813"/>
        <end position="829"/>
    </location>
</feature>
<feature type="compositionally biased region" description="Polar residues" evidence="9">
    <location>
        <begin position="229"/>
        <end position="244"/>
    </location>
</feature>
<feature type="domain" description="PDZ" evidence="12">
    <location>
        <begin position="374"/>
        <end position="462"/>
    </location>
</feature>
<dbReference type="CDD" id="cd06723">
    <property type="entry name" value="PDZ1_Dlg1-2-4-like"/>
    <property type="match status" value="1"/>
</dbReference>
<dbReference type="InterPro" id="IPR050614">
    <property type="entry name" value="Synaptic_Scaffolding_LAP-MAGUK"/>
</dbReference>
<dbReference type="EnsemblMetazoa" id="SSS_230s_mrna">
    <property type="protein sequence ID" value="KAF7495912.1"/>
    <property type="gene ID" value="SSS_230"/>
</dbReference>
<dbReference type="GO" id="GO:0045197">
    <property type="term" value="P:establishment or maintenance of epithelial cell apical/basal polarity"/>
    <property type="evidence" value="ECO:0007669"/>
    <property type="project" value="TreeGrafter"/>
</dbReference>
<keyword evidence="16" id="KW-1185">Reference proteome</keyword>
<evidence type="ECO:0000256" key="9">
    <source>
        <dbReference type="SAM" id="MobiDB-lite"/>
    </source>
</evidence>
<dbReference type="InterPro" id="IPR008145">
    <property type="entry name" value="GK/Ca_channel_bsu"/>
</dbReference>
<reference evidence="15" key="3">
    <citation type="submission" date="2022-06" db="UniProtKB">
        <authorList>
            <consortium name="EnsemblMetazoa"/>
        </authorList>
    </citation>
    <scope>IDENTIFICATION</scope>
</reference>
<feature type="region of interest" description="Disordered" evidence="9">
    <location>
        <begin position="214"/>
        <end position="248"/>
    </location>
</feature>
<dbReference type="SUPFAM" id="SSF50044">
    <property type="entry name" value="SH3-domain"/>
    <property type="match status" value="1"/>
</dbReference>
<dbReference type="GO" id="GO:0098839">
    <property type="term" value="C:postsynaptic density membrane"/>
    <property type="evidence" value="ECO:0007669"/>
    <property type="project" value="TreeGrafter"/>
</dbReference>
<keyword evidence="4 8" id="KW-0728">SH3 domain</keyword>
<dbReference type="GO" id="GO:0043113">
    <property type="term" value="P:receptor clustering"/>
    <property type="evidence" value="ECO:0007669"/>
    <property type="project" value="TreeGrafter"/>
</dbReference>
<evidence type="ECO:0000256" key="4">
    <source>
        <dbReference type="ARBA" id="ARBA00022443"/>
    </source>
</evidence>
<dbReference type="InterPro" id="IPR001452">
    <property type="entry name" value="SH3_domain"/>
</dbReference>
<evidence type="ECO:0000259" key="12">
    <source>
        <dbReference type="PROSITE" id="PS50106"/>
    </source>
</evidence>
<evidence type="ECO:0000313" key="15">
    <source>
        <dbReference type="EnsemblMetazoa" id="KAF7495912.1"/>
    </source>
</evidence>
<dbReference type="GO" id="GO:0098609">
    <property type="term" value="P:cell-cell adhesion"/>
    <property type="evidence" value="ECO:0007669"/>
    <property type="project" value="TreeGrafter"/>
</dbReference>
<dbReference type="CDD" id="cd11861">
    <property type="entry name" value="SH3_DLG-like"/>
    <property type="match status" value="1"/>
</dbReference>
<evidence type="ECO:0000259" key="11">
    <source>
        <dbReference type="PROSITE" id="PS50052"/>
    </source>
</evidence>
<dbReference type="Pfam" id="PF07653">
    <property type="entry name" value="SH3_2"/>
    <property type="match status" value="1"/>
</dbReference>
<evidence type="ECO:0000256" key="1">
    <source>
        <dbReference type="ARBA" id="ARBA00004170"/>
    </source>
</evidence>
<evidence type="ECO:0000259" key="13">
    <source>
        <dbReference type="PROSITE" id="PS51022"/>
    </source>
</evidence>
<keyword evidence="5" id="KW-1003">Cell membrane</keyword>
<evidence type="ECO:0000256" key="7">
    <source>
        <dbReference type="ARBA" id="ARBA00023136"/>
    </source>
</evidence>
<dbReference type="GO" id="GO:0097120">
    <property type="term" value="P:receptor localization to synapse"/>
    <property type="evidence" value="ECO:0007669"/>
    <property type="project" value="TreeGrafter"/>
</dbReference>
<feature type="region of interest" description="Disordered" evidence="9">
    <location>
        <begin position="750"/>
        <end position="770"/>
    </location>
</feature>
<keyword evidence="6" id="KW-0677">Repeat</keyword>
<dbReference type="SMART" id="SM00228">
    <property type="entry name" value="PDZ"/>
    <property type="match status" value="3"/>
</dbReference>
<dbReference type="FunFam" id="2.30.42.10:FF:000004">
    <property type="entry name" value="Disks large homolog 4 isoform 2"/>
    <property type="match status" value="1"/>
</dbReference>
<dbReference type="PROSITE" id="PS50106">
    <property type="entry name" value="PDZ"/>
    <property type="match status" value="3"/>
</dbReference>
<dbReference type="AlphaFoldDB" id="A0A834VFR1"/>
<evidence type="ECO:0000256" key="3">
    <source>
        <dbReference type="ARBA" id="ARBA00007014"/>
    </source>
</evidence>
<evidence type="ECO:0000313" key="16">
    <source>
        <dbReference type="Proteomes" id="UP000070412"/>
    </source>
</evidence>
<dbReference type="Gene3D" id="1.10.287.470">
    <property type="entry name" value="Helix hairpin bin"/>
    <property type="match status" value="1"/>
</dbReference>
<dbReference type="PANTHER" id="PTHR23119:SF51">
    <property type="entry name" value="DISKS LARGE 1 TUMOR SUPPRESSOR PROTEIN"/>
    <property type="match status" value="1"/>
</dbReference>
<dbReference type="PANTHER" id="PTHR23119">
    <property type="entry name" value="DISCS LARGE"/>
    <property type="match status" value="1"/>
</dbReference>
<dbReference type="PROSITE" id="PS51022">
    <property type="entry name" value="L27"/>
    <property type="match status" value="1"/>
</dbReference>
<dbReference type="FunFam" id="2.30.42.10:FF:000002">
    <property type="entry name" value="Disks large homolog 4 isoform 2"/>
    <property type="match status" value="1"/>
</dbReference>
<gene>
    <name evidence="14" type="primary">SSS_230g</name>
    <name evidence="14" type="ORF">SSS_230</name>
</gene>
<organism evidence="14">
    <name type="scientific">Sarcoptes scabiei</name>
    <name type="common">Itch mite</name>
    <name type="synonym">Acarus scabiei</name>
    <dbReference type="NCBI Taxonomy" id="52283"/>
    <lineage>
        <taxon>Eukaryota</taxon>
        <taxon>Metazoa</taxon>
        <taxon>Ecdysozoa</taxon>
        <taxon>Arthropoda</taxon>
        <taxon>Chelicerata</taxon>
        <taxon>Arachnida</taxon>
        <taxon>Acari</taxon>
        <taxon>Acariformes</taxon>
        <taxon>Sarcoptiformes</taxon>
        <taxon>Astigmata</taxon>
        <taxon>Psoroptidia</taxon>
        <taxon>Sarcoptoidea</taxon>
        <taxon>Sarcoptidae</taxon>
        <taxon>Sarcoptinae</taxon>
        <taxon>Sarcoptes</taxon>
    </lineage>
</organism>
<dbReference type="Gene3D" id="2.30.30.40">
    <property type="entry name" value="SH3 Domains"/>
    <property type="match status" value="1"/>
</dbReference>
<dbReference type="Pfam" id="PF00625">
    <property type="entry name" value="Guanylate_kin"/>
    <property type="match status" value="1"/>
</dbReference>
<dbReference type="InterPro" id="IPR015143">
    <property type="entry name" value="L27_1"/>
</dbReference>
<dbReference type="InterPro" id="IPR027417">
    <property type="entry name" value="P-loop_NTPase"/>
</dbReference>
<feature type="domain" description="Guanylate kinase-like" evidence="11">
    <location>
        <begin position="865"/>
        <end position="1041"/>
    </location>
</feature>
<dbReference type="SUPFAM" id="SSF52540">
    <property type="entry name" value="P-loop containing nucleoside triphosphate hydrolases"/>
    <property type="match status" value="1"/>
</dbReference>
<dbReference type="Pfam" id="PF00595">
    <property type="entry name" value="PDZ"/>
    <property type="match status" value="3"/>
</dbReference>
<feature type="domain" description="L27" evidence="13">
    <location>
        <begin position="4"/>
        <end position="74"/>
    </location>
</feature>
<dbReference type="PROSITE" id="PS50052">
    <property type="entry name" value="GUANYLATE_KINASE_2"/>
    <property type="match status" value="1"/>
</dbReference>
<feature type="region of interest" description="Disordered" evidence="9">
    <location>
        <begin position="77"/>
        <end position="108"/>
    </location>
</feature>
<dbReference type="InterPro" id="IPR001478">
    <property type="entry name" value="PDZ"/>
</dbReference>
<sequence length="1057" mass="118804">MRIRREEAHRALELLENYRRRLEFSKISNDVPVDEKQLEHRNAIEKIIQILRSNLFHALLEIQEYYEIILKDDQNYSEKSDKTLRTREIPERTRLDNNPDSRHLDLTDSFHSEVQKNSKGESLSPNEEDFFSGRLNTILEAVLNHSELGLSDRNSQLAFASSSSKSIHNFELKTPFTTENIFGDIHSFVNHIHSPDQHSNNSRCSSRLSLQNCEEENQSDQLPEKLSKLSPSNSNQIDCSNGNSLPGRDFESAKMNSNSWEYEEITLERGNAGLGFSIAGGIDNPHVADDSSIYITKLIDGGSAAVDGRLQIDDIILKVNETSLIDVPHRVAVNTLQRAGNRVQLLVKRRKMKSSQISGSTSAPENIHHSSLTRIELFKTTSKGLGFSIAGGLGNQHIPGDNNIYVTKIMDKGAAAIDGRLECGDRLVAVNDIQFENVTHEEAVAALKSTADHVVLTVQKSAISSISNDENSIKSSAPIDTFYSSVPYKTYQSTTGLRQMSTRNSVHSLSSSNVPSNLVQSYQSDDNLYKQKASLQDCNNVSNVDEINRTNIDKEPRRVVITKNASTGLGFNIVGGENGEGIFISYILSGGAADQSCQIHRGDQILAVNGVDLRRATHEQAAAALKGSGQAVSLLLAYRPDEYHRFETRIQDLREQHFQTTSSVPSFGSTGTLRTSQKRTLYVRALFDYEPAKDSGLPSRGLPFRFGDILHVTNASDDEWWQAKRVLLDGTDDMILGIIPSKRRVERREKSRLKSVKFHGSDQYSDGRSSVATLDRKKKNFSFSRKFPFMKSRESSSEDIFGSYDHLSEAENDNNSSTRRPYQDSNSITGSNCALEDIREGINNGLKSCHILSYEAVKQIEIDYMRPIIILGPLKERINDDLISEYPDRFGSCVPHTTRPPKEGEIDGRDYYFVPNREQMEKEIEAHLFIEAGQYRDNLYGTSVSAVRELACEQKKHCILDVSAAAIRRLHAAGLMPIAILIRPKSIELLKEWYKRINEDDAKRQFERAIRTEQEFGENFTAIVSSDTPEEIYSKIKLIIHDNSGPYIWASAKNQKI</sequence>
<dbReference type="CDD" id="cd06795">
    <property type="entry name" value="PDZ3_Dlg1-2-4-like"/>
    <property type="match status" value="1"/>
</dbReference>
<dbReference type="CDD" id="cd06724">
    <property type="entry name" value="PDZ2_Dlg1-2-4-like"/>
    <property type="match status" value="1"/>
</dbReference>
<dbReference type="EMBL" id="WVUK01000044">
    <property type="protein sequence ID" value="KAF7495912.1"/>
    <property type="molecule type" value="Genomic_DNA"/>
</dbReference>
<dbReference type="SMART" id="SM00326">
    <property type="entry name" value="SH3"/>
    <property type="match status" value="1"/>
</dbReference>
<dbReference type="Gene3D" id="2.30.42.10">
    <property type="match status" value="3"/>
</dbReference>
<dbReference type="GO" id="GO:0099072">
    <property type="term" value="P:regulation of postsynaptic membrane neurotransmitter receptor levels"/>
    <property type="evidence" value="ECO:0007669"/>
    <property type="project" value="TreeGrafter"/>
</dbReference>
<dbReference type="FunFam" id="2.30.42.10:FF:000001">
    <property type="entry name" value="Disks large homolog 1 isoform 2"/>
    <property type="match status" value="1"/>
</dbReference>
<comment type="similarity">
    <text evidence="3">Belongs to the MAGUK family.</text>
</comment>
<dbReference type="InterPro" id="IPR004172">
    <property type="entry name" value="L27_dom"/>
</dbReference>
<evidence type="ECO:0000313" key="14">
    <source>
        <dbReference type="EMBL" id="KAF7495912.1"/>
    </source>
</evidence>
<dbReference type="InterPro" id="IPR008144">
    <property type="entry name" value="Guanylate_kin-like_dom"/>
</dbReference>
<evidence type="ECO:0000256" key="5">
    <source>
        <dbReference type="ARBA" id="ARBA00022475"/>
    </source>
</evidence>
<dbReference type="Gene3D" id="3.40.50.300">
    <property type="entry name" value="P-loop containing nucleotide triphosphate hydrolases"/>
    <property type="match status" value="1"/>
</dbReference>
<feature type="domain" description="SH3" evidence="10">
    <location>
        <begin position="678"/>
        <end position="749"/>
    </location>
</feature>
<feature type="domain" description="PDZ" evidence="12">
    <location>
        <begin position="264"/>
        <end position="351"/>
    </location>
</feature>
<dbReference type="GO" id="GO:0016323">
    <property type="term" value="C:basolateral plasma membrane"/>
    <property type="evidence" value="ECO:0007669"/>
    <property type="project" value="TreeGrafter"/>
</dbReference>